<dbReference type="EMBL" id="GBXM01081701">
    <property type="protein sequence ID" value="JAH26876.1"/>
    <property type="molecule type" value="Transcribed_RNA"/>
</dbReference>
<evidence type="ECO:0000256" key="1">
    <source>
        <dbReference type="SAM" id="MobiDB-lite"/>
    </source>
</evidence>
<dbReference type="AlphaFoldDB" id="A0A0E9RCL7"/>
<sequence>MSSTLPRGDRGLRASHRSVKASENTPQGNQTA</sequence>
<protein>
    <submittedName>
        <fullName evidence="2">Uncharacterized protein</fullName>
    </submittedName>
</protein>
<feature type="compositionally biased region" description="Polar residues" evidence="1">
    <location>
        <begin position="21"/>
        <end position="32"/>
    </location>
</feature>
<reference evidence="2" key="1">
    <citation type="submission" date="2014-11" db="EMBL/GenBank/DDBJ databases">
        <authorList>
            <person name="Amaro Gonzalez C."/>
        </authorList>
    </citation>
    <scope>NUCLEOTIDE SEQUENCE</scope>
</reference>
<organism evidence="2">
    <name type="scientific">Anguilla anguilla</name>
    <name type="common">European freshwater eel</name>
    <name type="synonym">Muraena anguilla</name>
    <dbReference type="NCBI Taxonomy" id="7936"/>
    <lineage>
        <taxon>Eukaryota</taxon>
        <taxon>Metazoa</taxon>
        <taxon>Chordata</taxon>
        <taxon>Craniata</taxon>
        <taxon>Vertebrata</taxon>
        <taxon>Euteleostomi</taxon>
        <taxon>Actinopterygii</taxon>
        <taxon>Neopterygii</taxon>
        <taxon>Teleostei</taxon>
        <taxon>Anguilliformes</taxon>
        <taxon>Anguillidae</taxon>
        <taxon>Anguilla</taxon>
    </lineage>
</organism>
<feature type="region of interest" description="Disordered" evidence="1">
    <location>
        <begin position="1"/>
        <end position="32"/>
    </location>
</feature>
<accession>A0A0E9RCL7</accession>
<reference evidence="2" key="2">
    <citation type="journal article" date="2015" name="Fish Shellfish Immunol.">
        <title>Early steps in the European eel (Anguilla anguilla)-Vibrio vulnificus interaction in the gills: Role of the RtxA13 toxin.</title>
        <authorList>
            <person name="Callol A."/>
            <person name="Pajuelo D."/>
            <person name="Ebbesson L."/>
            <person name="Teles M."/>
            <person name="MacKenzie S."/>
            <person name="Amaro C."/>
        </authorList>
    </citation>
    <scope>NUCLEOTIDE SEQUENCE</scope>
</reference>
<name>A0A0E9RCL7_ANGAN</name>
<evidence type="ECO:0000313" key="2">
    <source>
        <dbReference type="EMBL" id="JAH26876.1"/>
    </source>
</evidence>
<proteinExistence type="predicted"/>